<dbReference type="InterPro" id="IPR035906">
    <property type="entry name" value="MetI-like_sf"/>
</dbReference>
<dbReference type="Proteomes" id="UP000321638">
    <property type="component" value="Unassembled WGS sequence"/>
</dbReference>
<proteinExistence type="inferred from homology"/>
<comment type="similarity">
    <text evidence="5">Belongs to the binding-protein-dependent transport system permease family.</text>
</comment>
<comment type="subcellular location">
    <subcellularLocation>
        <location evidence="1 5">Cell membrane</location>
        <topology evidence="1 5">Multi-pass membrane protein</topology>
    </subcellularLocation>
</comment>
<evidence type="ECO:0000256" key="3">
    <source>
        <dbReference type="ARBA" id="ARBA00022989"/>
    </source>
</evidence>
<feature type="transmembrane region" description="Helical" evidence="5">
    <location>
        <begin position="147"/>
        <end position="172"/>
    </location>
</feature>
<dbReference type="PANTHER" id="PTHR43376">
    <property type="entry name" value="OLIGOPEPTIDE TRANSPORT SYSTEM PERMEASE PROTEIN"/>
    <property type="match status" value="1"/>
</dbReference>
<dbReference type="GO" id="GO:0005886">
    <property type="term" value="C:plasma membrane"/>
    <property type="evidence" value="ECO:0007669"/>
    <property type="project" value="UniProtKB-SubCell"/>
</dbReference>
<feature type="transmembrane region" description="Helical" evidence="5">
    <location>
        <begin position="12"/>
        <end position="33"/>
    </location>
</feature>
<dbReference type="GO" id="GO:0055085">
    <property type="term" value="P:transmembrane transport"/>
    <property type="evidence" value="ECO:0007669"/>
    <property type="project" value="InterPro"/>
</dbReference>
<keyword evidence="5" id="KW-0813">Transport</keyword>
<keyword evidence="8" id="KW-1185">Reference proteome</keyword>
<reference evidence="7 8" key="1">
    <citation type="submission" date="2019-06" db="EMBL/GenBank/DDBJ databases">
        <title>New taxonomy in bacterial strain CC-CFT640, isolated from vineyard.</title>
        <authorList>
            <person name="Lin S.-Y."/>
            <person name="Tsai C.-F."/>
            <person name="Young C.-C."/>
        </authorList>
    </citation>
    <scope>NUCLEOTIDE SEQUENCE [LARGE SCALE GENOMIC DNA]</scope>
    <source>
        <strain evidence="7 8">CC-CFT640</strain>
    </source>
</reference>
<dbReference type="InterPro" id="IPR000515">
    <property type="entry name" value="MetI-like"/>
</dbReference>
<dbReference type="RefSeq" id="WP_147848448.1">
    <property type="nucleotide sequence ID" value="NZ_VDUZ01000021.1"/>
</dbReference>
<dbReference type="OrthoDB" id="9805855at2"/>
<dbReference type="PANTHER" id="PTHR43376:SF1">
    <property type="entry name" value="OLIGOPEPTIDE TRANSPORT SYSTEM PERMEASE PROTEIN"/>
    <property type="match status" value="1"/>
</dbReference>
<evidence type="ECO:0000259" key="6">
    <source>
        <dbReference type="PROSITE" id="PS50928"/>
    </source>
</evidence>
<evidence type="ECO:0000313" key="8">
    <source>
        <dbReference type="Proteomes" id="UP000321638"/>
    </source>
</evidence>
<feature type="transmembrane region" description="Helical" evidence="5">
    <location>
        <begin position="274"/>
        <end position="293"/>
    </location>
</feature>
<feature type="transmembrane region" description="Helical" evidence="5">
    <location>
        <begin position="246"/>
        <end position="268"/>
    </location>
</feature>
<keyword evidence="4 5" id="KW-0472">Membrane</keyword>
<name>A0A5C8PJV1_9HYPH</name>
<feature type="transmembrane region" description="Helical" evidence="5">
    <location>
        <begin position="192"/>
        <end position="217"/>
    </location>
</feature>
<accession>A0A5C8PJV1</accession>
<keyword evidence="2 5" id="KW-0812">Transmembrane</keyword>
<dbReference type="CDD" id="cd06261">
    <property type="entry name" value="TM_PBP2"/>
    <property type="match status" value="1"/>
</dbReference>
<dbReference type="SUPFAM" id="SSF161098">
    <property type="entry name" value="MetI-like"/>
    <property type="match status" value="1"/>
</dbReference>
<evidence type="ECO:0000256" key="2">
    <source>
        <dbReference type="ARBA" id="ARBA00022692"/>
    </source>
</evidence>
<evidence type="ECO:0000256" key="1">
    <source>
        <dbReference type="ARBA" id="ARBA00004651"/>
    </source>
</evidence>
<feature type="transmembrane region" description="Helical" evidence="5">
    <location>
        <begin position="300"/>
        <end position="323"/>
    </location>
</feature>
<dbReference type="Pfam" id="PF00528">
    <property type="entry name" value="BPD_transp_1"/>
    <property type="match status" value="1"/>
</dbReference>
<protein>
    <submittedName>
        <fullName evidence="7">ABC transporter permease</fullName>
    </submittedName>
</protein>
<sequence>MARHARFLIGRLAGYVAVVLVGITFIFIIPRLLPVNPVEAMLGRMMSQGAYMQEDQVKALREALSDAFGLNGTLLEQYLGFLRRTLLSQDFGPSLAMYPTPVKELIGQALPWTFGLLLASVLIAWVVGNALGLIIGTMPDSRTSRMLEAVAIIFYPIPYFILALVLSILFSYVWKVFPLTTTVRGAPWSWELVWSIVYHSFLPAVSIIAVTFGWWMLSMRALSSTLMDEDFVVYARLKGLARSRVLLRYVLPNAMLPQVTFLALQLGLMFNGSIIAEIVFSYPGVGSLIYTAILQGDYNLLMGTVSLSIVAVATATLLVDLLYPLLDPRIRHR</sequence>
<feature type="domain" description="ABC transmembrane type-1" evidence="6">
    <location>
        <begin position="110"/>
        <end position="323"/>
    </location>
</feature>
<evidence type="ECO:0000313" key="7">
    <source>
        <dbReference type="EMBL" id="TXL73923.1"/>
    </source>
</evidence>
<organism evidence="7 8">
    <name type="scientific">Vineibacter terrae</name>
    <dbReference type="NCBI Taxonomy" id="2586908"/>
    <lineage>
        <taxon>Bacteria</taxon>
        <taxon>Pseudomonadati</taxon>
        <taxon>Pseudomonadota</taxon>
        <taxon>Alphaproteobacteria</taxon>
        <taxon>Hyphomicrobiales</taxon>
        <taxon>Vineibacter</taxon>
    </lineage>
</organism>
<dbReference type="AlphaFoldDB" id="A0A5C8PJV1"/>
<dbReference type="PROSITE" id="PS50928">
    <property type="entry name" value="ABC_TM1"/>
    <property type="match status" value="1"/>
</dbReference>
<feature type="transmembrane region" description="Helical" evidence="5">
    <location>
        <begin position="112"/>
        <end position="135"/>
    </location>
</feature>
<evidence type="ECO:0000256" key="4">
    <source>
        <dbReference type="ARBA" id="ARBA00023136"/>
    </source>
</evidence>
<dbReference type="Gene3D" id="1.10.3720.10">
    <property type="entry name" value="MetI-like"/>
    <property type="match status" value="1"/>
</dbReference>
<evidence type="ECO:0000256" key="5">
    <source>
        <dbReference type="RuleBase" id="RU363032"/>
    </source>
</evidence>
<dbReference type="EMBL" id="VDUZ01000021">
    <property type="protein sequence ID" value="TXL73923.1"/>
    <property type="molecule type" value="Genomic_DNA"/>
</dbReference>
<keyword evidence="3 5" id="KW-1133">Transmembrane helix</keyword>
<comment type="caution">
    <text evidence="7">The sequence shown here is derived from an EMBL/GenBank/DDBJ whole genome shotgun (WGS) entry which is preliminary data.</text>
</comment>
<gene>
    <name evidence="7" type="ORF">FHP25_18500</name>
</gene>